<dbReference type="InterPro" id="IPR050445">
    <property type="entry name" value="Bact_polysacc_biosynth/exp"/>
</dbReference>
<name>A0A7W5A893_9ACTN</name>
<feature type="region of interest" description="Disordered" evidence="7">
    <location>
        <begin position="1"/>
        <end position="22"/>
    </location>
</feature>
<dbReference type="RefSeq" id="WP_183549680.1">
    <property type="nucleotide sequence ID" value="NZ_BMQT01000012.1"/>
</dbReference>
<keyword evidence="5 8" id="KW-1133">Transmembrane helix</keyword>
<keyword evidence="3" id="KW-1003">Cell membrane</keyword>
<evidence type="ECO:0000256" key="4">
    <source>
        <dbReference type="ARBA" id="ARBA00022692"/>
    </source>
</evidence>
<dbReference type="PANTHER" id="PTHR32309">
    <property type="entry name" value="TYROSINE-PROTEIN KINASE"/>
    <property type="match status" value="1"/>
</dbReference>
<proteinExistence type="inferred from homology"/>
<accession>A0A7W5A893</accession>
<dbReference type="AlphaFoldDB" id="A0A7W5A893"/>
<keyword evidence="6 8" id="KW-0472">Membrane</keyword>
<evidence type="ECO:0000256" key="3">
    <source>
        <dbReference type="ARBA" id="ARBA00022475"/>
    </source>
</evidence>
<keyword evidence="4 8" id="KW-0812">Transmembrane</keyword>
<feature type="transmembrane region" description="Helical" evidence="8">
    <location>
        <begin position="221"/>
        <end position="242"/>
    </location>
</feature>
<evidence type="ECO:0000259" key="9">
    <source>
        <dbReference type="Pfam" id="PF02706"/>
    </source>
</evidence>
<feature type="compositionally biased region" description="Polar residues" evidence="7">
    <location>
        <begin position="1"/>
        <end position="15"/>
    </location>
</feature>
<organism evidence="10 11">
    <name type="scientific">Nocardioides albus</name>
    <dbReference type="NCBI Taxonomy" id="1841"/>
    <lineage>
        <taxon>Bacteria</taxon>
        <taxon>Bacillati</taxon>
        <taxon>Actinomycetota</taxon>
        <taxon>Actinomycetes</taxon>
        <taxon>Propionibacteriales</taxon>
        <taxon>Nocardioidaceae</taxon>
        <taxon>Nocardioides</taxon>
    </lineage>
</organism>
<reference evidence="10 11" key="1">
    <citation type="submission" date="2020-08" db="EMBL/GenBank/DDBJ databases">
        <title>Genomic Encyclopedia of Type Strains, Phase III (KMG-III): the genomes of soil and plant-associated and newly described type strains.</title>
        <authorList>
            <person name="Whitman W."/>
        </authorList>
    </citation>
    <scope>NUCLEOTIDE SEQUENCE [LARGE SCALE GENOMIC DNA]</scope>
    <source>
        <strain evidence="10 11">CECT 3302</strain>
    </source>
</reference>
<dbReference type="Proteomes" id="UP000577707">
    <property type="component" value="Unassembled WGS sequence"/>
</dbReference>
<protein>
    <submittedName>
        <fullName evidence="10">Capsular polysaccharide biosynthesis protein</fullName>
    </submittedName>
</protein>
<evidence type="ECO:0000256" key="2">
    <source>
        <dbReference type="ARBA" id="ARBA00006683"/>
    </source>
</evidence>
<evidence type="ECO:0000313" key="10">
    <source>
        <dbReference type="EMBL" id="MBB3091476.1"/>
    </source>
</evidence>
<feature type="domain" description="Polysaccharide chain length determinant N-terminal" evidence="9">
    <location>
        <begin position="26"/>
        <end position="82"/>
    </location>
</feature>
<comment type="caution">
    <text evidence="10">The sequence shown here is derived from an EMBL/GenBank/DDBJ whole genome shotgun (WGS) entry which is preliminary data.</text>
</comment>
<evidence type="ECO:0000256" key="5">
    <source>
        <dbReference type="ARBA" id="ARBA00022989"/>
    </source>
</evidence>
<dbReference type="InterPro" id="IPR003856">
    <property type="entry name" value="LPS_length_determ_N"/>
</dbReference>
<evidence type="ECO:0000256" key="7">
    <source>
        <dbReference type="SAM" id="MobiDB-lite"/>
    </source>
</evidence>
<dbReference type="Pfam" id="PF02706">
    <property type="entry name" value="Wzz"/>
    <property type="match status" value="1"/>
</dbReference>
<dbReference type="EMBL" id="JACHXG010000011">
    <property type="protein sequence ID" value="MBB3091476.1"/>
    <property type="molecule type" value="Genomic_DNA"/>
</dbReference>
<dbReference type="PANTHER" id="PTHR32309:SF31">
    <property type="entry name" value="CAPSULAR EXOPOLYSACCHARIDE FAMILY"/>
    <property type="match status" value="1"/>
</dbReference>
<feature type="transmembrane region" description="Helical" evidence="8">
    <location>
        <begin position="43"/>
        <end position="65"/>
    </location>
</feature>
<gene>
    <name evidence="10" type="ORF">FHS12_004446</name>
</gene>
<comment type="subcellular location">
    <subcellularLocation>
        <location evidence="1">Cell membrane</location>
        <topology evidence="1">Multi-pass membrane protein</topology>
    </subcellularLocation>
</comment>
<evidence type="ECO:0000256" key="1">
    <source>
        <dbReference type="ARBA" id="ARBA00004651"/>
    </source>
</evidence>
<evidence type="ECO:0000256" key="6">
    <source>
        <dbReference type="ARBA" id="ARBA00023136"/>
    </source>
</evidence>
<comment type="similarity">
    <text evidence="2">Belongs to the CpsC/CapA family.</text>
</comment>
<keyword evidence="11" id="KW-1185">Reference proteome</keyword>
<sequence length="399" mass="40470">MTTRTLPAAGQQATSDAVMPEASSHELTLNEVGRVLARRWPTIVATTVVCAAAALAAFVLVPTTYTATSTVQVTTPTSFVRETSAGSMAAETATDVALLSAEGGASVLPASGASQEIDDAIAAGLDVGNPQGTALMELSVSASSPELAAEAANVAAERYLTLRTQRATEARKAYLAALDETDARASADVGERKVDATVYGSEVGKVVRPAKAGTEPSSVGVAAYLVAGVLAGLLLGAFVALLRERRDPKVRTVERLTQALGARALRGDVRAAEIGRAVGSLARTVSGDGPVRVGVVVPGGTASVATLRIVDGLKAAGVAAVGSSHGPHVQLVPLPDPSAATDPHGSWWSVSAVVVVCMKSTSLTQVARCAQAAEGTGVTTLGVLNDHRIEARPVEAEIS</sequence>
<evidence type="ECO:0000313" key="11">
    <source>
        <dbReference type="Proteomes" id="UP000577707"/>
    </source>
</evidence>
<dbReference type="GO" id="GO:0005886">
    <property type="term" value="C:plasma membrane"/>
    <property type="evidence" value="ECO:0007669"/>
    <property type="project" value="UniProtKB-SubCell"/>
</dbReference>
<evidence type="ECO:0000256" key="8">
    <source>
        <dbReference type="SAM" id="Phobius"/>
    </source>
</evidence>